<keyword evidence="7" id="KW-0143">Chaperone</keyword>
<dbReference type="SFLD" id="SFLDG01065">
    <property type="entry name" value="anaerobic_coproporphyrinogen-I"/>
    <property type="match status" value="1"/>
</dbReference>
<evidence type="ECO:0000256" key="4">
    <source>
        <dbReference type="ARBA" id="ARBA00022723"/>
    </source>
</evidence>
<dbReference type="SUPFAM" id="SSF102114">
    <property type="entry name" value="Radical SAM enzymes"/>
    <property type="match status" value="1"/>
</dbReference>
<keyword evidence="3" id="KW-0949">S-adenosyl-L-methionine</keyword>
<evidence type="ECO:0000313" key="9">
    <source>
        <dbReference type="EMBL" id="VAX36775.1"/>
    </source>
</evidence>
<dbReference type="SFLD" id="SFLDS00029">
    <property type="entry name" value="Radical_SAM"/>
    <property type="match status" value="1"/>
</dbReference>
<evidence type="ECO:0000256" key="3">
    <source>
        <dbReference type="ARBA" id="ARBA00022691"/>
    </source>
</evidence>
<keyword evidence="5" id="KW-0408">Iron</keyword>
<dbReference type="SFLD" id="SFLDF00288">
    <property type="entry name" value="HemN-like__clustered_with_nucl"/>
    <property type="match status" value="1"/>
</dbReference>
<keyword evidence="4" id="KW-0479">Metal-binding</keyword>
<name>A0A3B1DX22_9ZZZZ</name>
<organism evidence="9">
    <name type="scientific">hydrothermal vent metagenome</name>
    <dbReference type="NCBI Taxonomy" id="652676"/>
    <lineage>
        <taxon>unclassified sequences</taxon>
        <taxon>metagenomes</taxon>
        <taxon>ecological metagenomes</taxon>
    </lineage>
</organism>
<dbReference type="EMBL" id="UOGJ01000110">
    <property type="protein sequence ID" value="VAX36775.1"/>
    <property type="molecule type" value="Genomic_DNA"/>
</dbReference>
<dbReference type="InterPro" id="IPR007197">
    <property type="entry name" value="rSAM"/>
</dbReference>
<comment type="similarity">
    <text evidence="1">Belongs to the anaerobic coproporphyrinogen-III oxidase family. HemW subfamily.</text>
</comment>
<dbReference type="SFLD" id="SFLDG01082">
    <property type="entry name" value="B12-binding_domain_containing"/>
    <property type="match status" value="1"/>
</dbReference>
<dbReference type="GO" id="GO:0051539">
    <property type="term" value="F:4 iron, 4 sulfur cluster binding"/>
    <property type="evidence" value="ECO:0007669"/>
    <property type="project" value="InterPro"/>
</dbReference>
<dbReference type="Pfam" id="PF04055">
    <property type="entry name" value="Radical_SAM"/>
    <property type="match status" value="1"/>
</dbReference>
<dbReference type="SFLD" id="SFLDF00562">
    <property type="entry name" value="HemN-like__clustered_with_heat"/>
    <property type="match status" value="1"/>
</dbReference>
<dbReference type="SMART" id="SM00729">
    <property type="entry name" value="Elp3"/>
    <property type="match status" value="1"/>
</dbReference>
<keyword evidence="9" id="KW-0346">Stress response</keyword>
<dbReference type="InterPro" id="IPR004559">
    <property type="entry name" value="HemW-like"/>
</dbReference>
<proteinExistence type="inferred from homology"/>
<keyword evidence="6" id="KW-0411">Iron-sulfur</keyword>
<protein>
    <submittedName>
        <fullName evidence="9">Hypothetical radical SAM family enzyme in heat shock gene cluster, similarity with CPO of BS HemN-type</fullName>
    </submittedName>
</protein>
<dbReference type="AlphaFoldDB" id="A0A3B1DX22"/>
<dbReference type="InterPro" id="IPR010723">
    <property type="entry name" value="HemN_C"/>
</dbReference>
<dbReference type="GO" id="GO:0005737">
    <property type="term" value="C:cytoplasm"/>
    <property type="evidence" value="ECO:0007669"/>
    <property type="project" value="InterPro"/>
</dbReference>
<dbReference type="InterPro" id="IPR006638">
    <property type="entry name" value="Elp3/MiaA/NifB-like_rSAM"/>
</dbReference>
<sequence>MHSLYIHIPFCKRKCFYCSFSISVGQEAKIDLYLDCLEREAILYKGKKIKTIYFGGGTPSLLTINQLKKLCKIVKKNFIFKRGAEWTIEINPDGIDENKVDVLKFFGVNRFSLGAQSLNDEYLKYLGRTHTAALVKEKFLLLKNKNIQNVSLDLMYGFPNQTMEELKKDVEAIVKLGADHLSLYSLDLEKGSRFYAKEIPMLDEQKQVKQYTSVLKQLQHAGFMQYEISNFSRAKKESQHNICYWNGGNYIGLGVSAHSHIDGRRFWNVSKMAEYIKRSQSIKCLVEGEEILSVQQQLVEVILFGLRMNRGVCISKEEKRFGCLLNEQQKELIEEAIKKGLFSQEEGVLKTGLQGRLVLDEFSARFV</sequence>
<dbReference type="InterPro" id="IPR034505">
    <property type="entry name" value="Coproporphyrinogen-III_oxidase"/>
</dbReference>
<evidence type="ECO:0000256" key="6">
    <source>
        <dbReference type="ARBA" id="ARBA00023014"/>
    </source>
</evidence>
<dbReference type="PANTHER" id="PTHR13932">
    <property type="entry name" value="COPROPORPHYRINIGEN III OXIDASE"/>
    <property type="match status" value="1"/>
</dbReference>
<reference evidence="9" key="1">
    <citation type="submission" date="2018-06" db="EMBL/GenBank/DDBJ databases">
        <authorList>
            <person name="Zhirakovskaya E."/>
        </authorList>
    </citation>
    <scope>NUCLEOTIDE SEQUENCE</scope>
</reference>
<evidence type="ECO:0000256" key="5">
    <source>
        <dbReference type="ARBA" id="ARBA00023004"/>
    </source>
</evidence>
<dbReference type="InterPro" id="IPR058240">
    <property type="entry name" value="rSAM_sf"/>
</dbReference>
<dbReference type="NCBIfam" id="TIGR00539">
    <property type="entry name" value="hemN_rel"/>
    <property type="match status" value="1"/>
</dbReference>
<evidence type="ECO:0000256" key="2">
    <source>
        <dbReference type="ARBA" id="ARBA00022617"/>
    </source>
</evidence>
<evidence type="ECO:0000259" key="8">
    <source>
        <dbReference type="PROSITE" id="PS51918"/>
    </source>
</evidence>
<dbReference type="Pfam" id="PF06969">
    <property type="entry name" value="HemN_C"/>
    <property type="match status" value="1"/>
</dbReference>
<dbReference type="Gene3D" id="3.20.20.70">
    <property type="entry name" value="Aldolase class I"/>
    <property type="match status" value="1"/>
</dbReference>
<accession>A0A3B1DX22</accession>
<dbReference type="PANTHER" id="PTHR13932:SF5">
    <property type="entry name" value="RADICAL S-ADENOSYL METHIONINE DOMAIN-CONTAINING PROTEIN 1, MITOCHONDRIAL"/>
    <property type="match status" value="1"/>
</dbReference>
<dbReference type="GO" id="GO:0004109">
    <property type="term" value="F:coproporphyrinogen oxidase activity"/>
    <property type="evidence" value="ECO:0007669"/>
    <property type="project" value="InterPro"/>
</dbReference>
<dbReference type="GO" id="GO:0046872">
    <property type="term" value="F:metal ion binding"/>
    <property type="evidence" value="ECO:0007669"/>
    <property type="project" value="UniProtKB-KW"/>
</dbReference>
<dbReference type="PROSITE" id="PS51918">
    <property type="entry name" value="RADICAL_SAM"/>
    <property type="match status" value="1"/>
</dbReference>
<gene>
    <name evidence="9" type="ORF">MNBD_UNCLBAC01-1285</name>
</gene>
<feature type="domain" description="Radical SAM core" evidence="8">
    <location>
        <begin position="1"/>
        <end position="227"/>
    </location>
</feature>
<dbReference type="CDD" id="cd01335">
    <property type="entry name" value="Radical_SAM"/>
    <property type="match status" value="1"/>
</dbReference>
<keyword evidence="2" id="KW-0349">Heme</keyword>
<evidence type="ECO:0000256" key="1">
    <source>
        <dbReference type="ARBA" id="ARBA00006100"/>
    </source>
</evidence>
<evidence type="ECO:0000256" key="7">
    <source>
        <dbReference type="ARBA" id="ARBA00023186"/>
    </source>
</evidence>
<dbReference type="GO" id="GO:0006779">
    <property type="term" value="P:porphyrin-containing compound biosynthetic process"/>
    <property type="evidence" value="ECO:0007669"/>
    <property type="project" value="InterPro"/>
</dbReference>
<dbReference type="InterPro" id="IPR013785">
    <property type="entry name" value="Aldolase_TIM"/>
</dbReference>